<gene>
    <name evidence="2" type="ORF">G5B40_17705</name>
</gene>
<protein>
    <submittedName>
        <fullName evidence="2">Uncharacterized protein</fullName>
    </submittedName>
</protein>
<proteinExistence type="predicted"/>
<evidence type="ECO:0000313" key="2">
    <source>
        <dbReference type="EMBL" id="QIE57113.1"/>
    </source>
</evidence>
<dbReference type="AlphaFoldDB" id="A0A7L5C134"/>
<dbReference type="KEGG" id="hdh:G5B40_17705"/>
<name>A0A7L5C134_9RHOB</name>
<organism evidence="2 3">
    <name type="scientific">Pikeienuella piscinae</name>
    <dbReference type="NCBI Taxonomy" id="2748098"/>
    <lineage>
        <taxon>Bacteria</taxon>
        <taxon>Pseudomonadati</taxon>
        <taxon>Pseudomonadota</taxon>
        <taxon>Alphaproteobacteria</taxon>
        <taxon>Rhodobacterales</taxon>
        <taxon>Paracoccaceae</taxon>
        <taxon>Pikeienuella</taxon>
    </lineage>
</organism>
<dbReference type="RefSeq" id="WP_165101450.1">
    <property type="nucleotide sequence ID" value="NZ_CP049056.1"/>
</dbReference>
<accession>A0A7L5C134</accession>
<reference evidence="2 3" key="1">
    <citation type="submission" date="2020-02" db="EMBL/GenBank/DDBJ databases">
        <title>complete genome sequence of Rhodobacteraceae bacterium.</title>
        <authorList>
            <person name="Park J."/>
            <person name="Kim Y.-S."/>
            <person name="Kim K.-H."/>
        </authorList>
    </citation>
    <scope>NUCLEOTIDE SEQUENCE [LARGE SCALE GENOMIC DNA]</scope>
    <source>
        <strain evidence="2 3">RR4-56</strain>
    </source>
</reference>
<evidence type="ECO:0000256" key="1">
    <source>
        <dbReference type="SAM" id="MobiDB-lite"/>
    </source>
</evidence>
<feature type="region of interest" description="Disordered" evidence="1">
    <location>
        <begin position="1"/>
        <end position="25"/>
    </location>
</feature>
<evidence type="ECO:0000313" key="3">
    <source>
        <dbReference type="Proteomes" id="UP000503336"/>
    </source>
</evidence>
<dbReference type="Proteomes" id="UP000503336">
    <property type="component" value="Chromosome"/>
</dbReference>
<feature type="compositionally biased region" description="Low complexity" evidence="1">
    <location>
        <begin position="14"/>
        <end position="25"/>
    </location>
</feature>
<sequence length="131" mass="13208">MPYDRIHSDDGRDASTSSTASSGGDSFAFVASPAMEIEDTAATAPFDRIVNDTVQGDQPTATDFIPVGGAGNDTLYSFAGDDDAANGVADPAVPFHRLISNTTYGGLNLTGDGSGDDGGGAFAAVDDALLL</sequence>
<keyword evidence="3" id="KW-1185">Reference proteome</keyword>
<feature type="compositionally biased region" description="Basic and acidic residues" evidence="1">
    <location>
        <begin position="1"/>
        <end position="13"/>
    </location>
</feature>
<dbReference type="EMBL" id="CP049056">
    <property type="protein sequence ID" value="QIE57113.1"/>
    <property type="molecule type" value="Genomic_DNA"/>
</dbReference>